<sequence>GPIYIKVTYCLVELQQWKATFGKYKENPDKVANLVGRAINTQNPDWSDLKSMTDTFLDPTEREMVNKAIINPSEANIASRAIQGTVTEIFPMDNPGWDPNMPEQMARLKRYQNLTVYGLKHGVPKALNWSKRYKVKQTYDDSPTDFLN</sequence>
<keyword evidence="3" id="KW-1185">Reference proteome</keyword>
<dbReference type="SUPFAM" id="SSF47943">
    <property type="entry name" value="Retrovirus capsid protein, N-terminal core domain"/>
    <property type="match status" value="1"/>
</dbReference>
<accession>A0A091EH93</accession>
<dbReference type="InterPro" id="IPR008919">
    <property type="entry name" value="Retrov_capsid_N"/>
</dbReference>
<gene>
    <name evidence="2" type="ORF">N302_13829</name>
</gene>
<evidence type="ECO:0000259" key="1">
    <source>
        <dbReference type="Pfam" id="PF02093"/>
    </source>
</evidence>
<feature type="non-terminal residue" evidence="2">
    <location>
        <position position="1"/>
    </location>
</feature>
<dbReference type="InterPro" id="IPR003036">
    <property type="entry name" value="Gag_P30"/>
</dbReference>
<evidence type="ECO:0000313" key="2">
    <source>
        <dbReference type="EMBL" id="KFO57338.1"/>
    </source>
</evidence>
<protein>
    <recommendedName>
        <fullName evidence="1">Core shell protein Gag P30 domain-containing protein</fullName>
    </recommendedName>
</protein>
<evidence type="ECO:0000313" key="3">
    <source>
        <dbReference type="Proteomes" id="UP000052976"/>
    </source>
</evidence>
<dbReference type="Gene3D" id="1.10.375.10">
    <property type="entry name" value="Human Immunodeficiency Virus Type 1 Capsid Protein"/>
    <property type="match status" value="1"/>
</dbReference>
<dbReference type="InterPro" id="IPR050462">
    <property type="entry name" value="Retroviral_Gag-Pol_poly"/>
</dbReference>
<proteinExistence type="predicted"/>
<dbReference type="STRING" id="85066.A0A091EH93"/>
<dbReference type="AlphaFoldDB" id="A0A091EH93"/>
<reference evidence="2 3" key="1">
    <citation type="submission" date="2014-04" db="EMBL/GenBank/DDBJ databases">
        <title>Genome evolution of avian class.</title>
        <authorList>
            <person name="Zhang G."/>
            <person name="Li C."/>
        </authorList>
    </citation>
    <scope>NUCLEOTIDE SEQUENCE [LARGE SCALE GENOMIC DNA]</scope>
    <source>
        <strain evidence="2">BGI_N302</strain>
    </source>
</reference>
<dbReference type="EMBL" id="KK718530">
    <property type="protein sequence ID" value="KFO57338.1"/>
    <property type="molecule type" value="Genomic_DNA"/>
</dbReference>
<dbReference type="Pfam" id="PF02093">
    <property type="entry name" value="Gag_p30"/>
    <property type="match status" value="1"/>
</dbReference>
<dbReference type="Proteomes" id="UP000052976">
    <property type="component" value="Unassembled WGS sequence"/>
</dbReference>
<feature type="non-terminal residue" evidence="2">
    <location>
        <position position="148"/>
    </location>
</feature>
<organism evidence="2 3">
    <name type="scientific">Corvus brachyrhynchos</name>
    <name type="common">American crow</name>
    <dbReference type="NCBI Taxonomy" id="85066"/>
    <lineage>
        <taxon>Eukaryota</taxon>
        <taxon>Metazoa</taxon>
        <taxon>Chordata</taxon>
        <taxon>Craniata</taxon>
        <taxon>Vertebrata</taxon>
        <taxon>Euteleostomi</taxon>
        <taxon>Archelosauria</taxon>
        <taxon>Archosauria</taxon>
        <taxon>Dinosauria</taxon>
        <taxon>Saurischia</taxon>
        <taxon>Theropoda</taxon>
        <taxon>Coelurosauria</taxon>
        <taxon>Aves</taxon>
        <taxon>Neognathae</taxon>
        <taxon>Neoaves</taxon>
        <taxon>Telluraves</taxon>
        <taxon>Australaves</taxon>
        <taxon>Passeriformes</taxon>
        <taxon>Corvoidea</taxon>
        <taxon>Corvidae</taxon>
        <taxon>Corvus</taxon>
    </lineage>
</organism>
<dbReference type="GO" id="GO:0019068">
    <property type="term" value="P:virion assembly"/>
    <property type="evidence" value="ECO:0007669"/>
    <property type="project" value="InterPro"/>
</dbReference>
<name>A0A091EH93_CORBR</name>
<dbReference type="PANTHER" id="PTHR33166">
    <property type="entry name" value="GAG_P30 DOMAIN-CONTAINING PROTEIN"/>
    <property type="match status" value="1"/>
</dbReference>
<feature type="domain" description="Core shell protein Gag P30" evidence="1">
    <location>
        <begin position="13"/>
        <end position="147"/>
    </location>
</feature>